<sequence>MTNRLLWEIMTPFAIFRADVFGFLANQDLGICSHALAWLWS</sequence>
<reference evidence="1" key="2">
    <citation type="submission" date="2025-09" db="UniProtKB">
        <authorList>
            <consortium name="Ensembl"/>
        </authorList>
    </citation>
    <scope>IDENTIFICATION</scope>
</reference>
<reference evidence="1" key="1">
    <citation type="submission" date="2025-08" db="UniProtKB">
        <authorList>
            <consortium name="Ensembl"/>
        </authorList>
    </citation>
    <scope>IDENTIFICATION</scope>
</reference>
<proteinExistence type="predicted"/>
<dbReference type="AlphaFoldDB" id="A0A2K5SHV4"/>
<evidence type="ECO:0000313" key="2">
    <source>
        <dbReference type="Proteomes" id="UP000233040"/>
    </source>
</evidence>
<dbReference type="GeneTree" id="ENSGT01100000267061"/>
<accession>A0A2K5SHV4</accession>
<keyword evidence="2" id="KW-1185">Reference proteome</keyword>
<dbReference type="Proteomes" id="UP000233040">
    <property type="component" value="Unassembled WGS sequence"/>
</dbReference>
<evidence type="ECO:0000313" key="1">
    <source>
        <dbReference type="Ensembl" id="ENSCCAP00000039966.1"/>
    </source>
</evidence>
<dbReference type="Ensembl" id="ENSCCAT00000057776.1">
    <property type="protein sequence ID" value="ENSCCAP00000039966.1"/>
    <property type="gene ID" value="ENSCCAG00000037790.1"/>
</dbReference>
<organism evidence="1 2">
    <name type="scientific">Cebus imitator</name>
    <name type="common">Panamanian white-faced capuchin</name>
    <name type="synonym">Cebus capucinus imitator</name>
    <dbReference type="NCBI Taxonomy" id="2715852"/>
    <lineage>
        <taxon>Eukaryota</taxon>
        <taxon>Metazoa</taxon>
        <taxon>Chordata</taxon>
        <taxon>Craniata</taxon>
        <taxon>Vertebrata</taxon>
        <taxon>Euteleostomi</taxon>
        <taxon>Mammalia</taxon>
        <taxon>Eutheria</taxon>
        <taxon>Euarchontoglires</taxon>
        <taxon>Primates</taxon>
        <taxon>Haplorrhini</taxon>
        <taxon>Platyrrhini</taxon>
        <taxon>Cebidae</taxon>
        <taxon>Cebinae</taxon>
        <taxon>Cebus</taxon>
    </lineage>
</organism>
<name>A0A2K5SHV4_CEBIM</name>
<protein>
    <submittedName>
        <fullName evidence="1">Uncharacterized protein</fullName>
    </submittedName>
</protein>